<protein>
    <submittedName>
        <fullName evidence="3">Uncharacterized protein</fullName>
    </submittedName>
</protein>
<feature type="region of interest" description="Disordered" evidence="1">
    <location>
        <begin position="255"/>
        <end position="300"/>
    </location>
</feature>
<feature type="transmembrane region" description="Helical" evidence="2">
    <location>
        <begin position="20"/>
        <end position="38"/>
    </location>
</feature>
<accession>A0A4P9WEV7</accession>
<gene>
    <name evidence="3" type="ORF">BDK51DRAFT_30323</name>
</gene>
<feature type="compositionally biased region" description="Basic residues" evidence="1">
    <location>
        <begin position="50"/>
        <end position="59"/>
    </location>
</feature>
<sequence>MSPLMRVRSGDHCWSTSLQAAVLAVVVVVVVVVVFNSFRRPPPESAPPSRLRRNPRRRSAGNNLGTSELVRPKGNTPRLNCPVLVLLTTPDRNLVPILGKEKQQGNKHHLTTPEEESASPMSTSDPATELTARLASLDLDCSAEAATSKAESGGDDAVAVKREKAAAAPTGALLAVRIVGPPVARRDYIDSAVGEDWHDAVTHMAPTAAEDADAGAIRSPPESPVQRLPRARPLPEPRIQAAAAAPHVFPDIAPLYGDEEEEDDGESTLRGTPIVPDVPQPAPVPEPAVPADIESPSPTDALAEATSPTMYYTVPYSTPPLHYYQPAYWYPSPNSTSADLADSAAAFDSSSASASVVGTPHSTIAKSITSAVSAPHQGDPLHHHPYPHYQGYMQPMVYSHPVYQQGPAIVTTTSQYQLYRQQQQQQQQGVSSPQMHMYPPQQQVQGQGQEVPGSPAPHYAMAYLSPPPPGYAYYAPAPPHQ</sequence>
<proteinExistence type="predicted"/>
<evidence type="ECO:0000313" key="4">
    <source>
        <dbReference type="Proteomes" id="UP000269721"/>
    </source>
</evidence>
<feature type="compositionally biased region" description="Pro residues" evidence="1">
    <location>
        <begin position="276"/>
        <end position="288"/>
    </location>
</feature>
<dbReference type="EMBL" id="KZ995150">
    <property type="protein sequence ID" value="RKO91261.1"/>
    <property type="molecule type" value="Genomic_DNA"/>
</dbReference>
<evidence type="ECO:0000256" key="1">
    <source>
        <dbReference type="SAM" id="MobiDB-lite"/>
    </source>
</evidence>
<feature type="region of interest" description="Disordered" evidence="1">
    <location>
        <begin position="423"/>
        <end position="461"/>
    </location>
</feature>
<evidence type="ECO:0000313" key="3">
    <source>
        <dbReference type="EMBL" id="RKO91261.1"/>
    </source>
</evidence>
<organism evidence="3 4">
    <name type="scientific">Blyttiomyces helicus</name>
    <dbReference type="NCBI Taxonomy" id="388810"/>
    <lineage>
        <taxon>Eukaryota</taxon>
        <taxon>Fungi</taxon>
        <taxon>Fungi incertae sedis</taxon>
        <taxon>Chytridiomycota</taxon>
        <taxon>Chytridiomycota incertae sedis</taxon>
        <taxon>Chytridiomycetes</taxon>
        <taxon>Chytridiomycetes incertae sedis</taxon>
        <taxon>Blyttiomyces</taxon>
    </lineage>
</organism>
<dbReference type="AlphaFoldDB" id="A0A4P9WEV7"/>
<feature type="compositionally biased region" description="Low complexity" evidence="1">
    <location>
        <begin position="439"/>
        <end position="453"/>
    </location>
</feature>
<feature type="region of interest" description="Disordered" evidence="1">
    <location>
        <begin position="210"/>
        <end position="230"/>
    </location>
</feature>
<feature type="compositionally biased region" description="Acidic residues" evidence="1">
    <location>
        <begin position="257"/>
        <end position="266"/>
    </location>
</feature>
<feature type="region of interest" description="Disordered" evidence="1">
    <location>
        <begin position="98"/>
        <end position="128"/>
    </location>
</feature>
<feature type="non-terminal residue" evidence="3">
    <location>
        <position position="481"/>
    </location>
</feature>
<keyword evidence="4" id="KW-1185">Reference proteome</keyword>
<name>A0A4P9WEV7_9FUNG</name>
<keyword evidence="2" id="KW-0812">Transmembrane</keyword>
<keyword evidence="2" id="KW-1133">Transmembrane helix</keyword>
<evidence type="ECO:0000256" key="2">
    <source>
        <dbReference type="SAM" id="Phobius"/>
    </source>
</evidence>
<dbReference type="Proteomes" id="UP000269721">
    <property type="component" value="Unassembled WGS sequence"/>
</dbReference>
<feature type="region of interest" description="Disordered" evidence="1">
    <location>
        <begin position="41"/>
        <end position="75"/>
    </location>
</feature>
<keyword evidence="2" id="KW-0472">Membrane</keyword>
<reference evidence="4" key="1">
    <citation type="journal article" date="2018" name="Nat. Microbiol.">
        <title>Leveraging single-cell genomics to expand the fungal tree of life.</title>
        <authorList>
            <person name="Ahrendt S.R."/>
            <person name="Quandt C.A."/>
            <person name="Ciobanu D."/>
            <person name="Clum A."/>
            <person name="Salamov A."/>
            <person name="Andreopoulos B."/>
            <person name="Cheng J.F."/>
            <person name="Woyke T."/>
            <person name="Pelin A."/>
            <person name="Henrissat B."/>
            <person name="Reynolds N.K."/>
            <person name="Benny G.L."/>
            <person name="Smith M.E."/>
            <person name="James T.Y."/>
            <person name="Grigoriev I.V."/>
        </authorList>
    </citation>
    <scope>NUCLEOTIDE SEQUENCE [LARGE SCALE GENOMIC DNA]</scope>
</reference>